<gene>
    <name evidence="2" type="ORF">IDM40_19090</name>
</gene>
<dbReference type="PANTHER" id="PTHR30006">
    <property type="entry name" value="THIAMINE-BINDING PERIPLASMIC PROTEIN-RELATED"/>
    <property type="match status" value="1"/>
</dbReference>
<dbReference type="Pfam" id="PF13343">
    <property type="entry name" value="SBP_bac_6"/>
    <property type="match status" value="1"/>
</dbReference>
<dbReference type="InterPro" id="IPR026045">
    <property type="entry name" value="Ferric-bd"/>
</dbReference>
<name>A0ABR9PAC7_9ACTN</name>
<dbReference type="Gene3D" id="3.40.190.10">
    <property type="entry name" value="Periplasmic binding protein-like II"/>
    <property type="match status" value="2"/>
</dbReference>
<protein>
    <submittedName>
        <fullName evidence="2">Extracellular solute-binding protein</fullName>
    </submittedName>
</protein>
<dbReference type="PROSITE" id="PS51257">
    <property type="entry name" value="PROKAR_LIPOPROTEIN"/>
    <property type="match status" value="1"/>
</dbReference>
<reference evidence="2 3" key="1">
    <citation type="submission" date="2020-09" db="EMBL/GenBank/DDBJ databases">
        <title>Diversity and distribution of actinomycetes associated with coral in the coast of Hainan.</title>
        <authorList>
            <person name="Li F."/>
        </authorList>
    </citation>
    <scope>NUCLEOTIDE SEQUENCE [LARGE SCALE GENOMIC DNA]</scope>
    <source>
        <strain evidence="2 3">HNM0947</strain>
    </source>
</reference>
<keyword evidence="3" id="KW-1185">Reference proteome</keyword>
<keyword evidence="1" id="KW-0732">Signal</keyword>
<evidence type="ECO:0000313" key="2">
    <source>
        <dbReference type="EMBL" id="MBE3000786.1"/>
    </source>
</evidence>
<dbReference type="RefSeq" id="WP_193123385.1">
    <property type="nucleotide sequence ID" value="NZ_JADBGI010000017.1"/>
</dbReference>
<accession>A0ABR9PAC7</accession>
<evidence type="ECO:0000256" key="1">
    <source>
        <dbReference type="ARBA" id="ARBA00022729"/>
    </source>
</evidence>
<proteinExistence type="predicted"/>
<dbReference type="PIRSF" id="PIRSF002825">
    <property type="entry name" value="CfbpA"/>
    <property type="match status" value="1"/>
</dbReference>
<evidence type="ECO:0000313" key="3">
    <source>
        <dbReference type="Proteomes" id="UP000806528"/>
    </source>
</evidence>
<dbReference type="SUPFAM" id="SSF53850">
    <property type="entry name" value="Periplasmic binding protein-like II"/>
    <property type="match status" value="1"/>
</dbReference>
<dbReference type="Proteomes" id="UP000806528">
    <property type="component" value="Unassembled WGS sequence"/>
</dbReference>
<sequence>MNKGLRLTAAAGAVVLVSSGCGGFGGGDDAVINFYSPETPDMTQELADAFMEEHDYEVEVNYSGTNELVNEMIAESDNPQGDVWYGGGGWMPFENALNQGLIEPYTPSTVEDMEETRGDIPVRHADWGWTGAELFVLGLAYNPEEIDEDELPQTWAELADDRWAGELQFPNPAASGTATLLVLSQLMEMGEEEGWEYLETLADHATAIPDSGGAPTEAITTGEANIAVGYDFMAYQHADRGESVDFHIPDETPVLVNPIARISDGPNQEGAEEFMDWMMSTEGQQIRADWQHIPLDEDVEASTPITMEEVEAQAQDLDVDWVVDNYDDARDEWRERIG</sequence>
<dbReference type="PANTHER" id="PTHR30006:SF24">
    <property type="entry name" value="SLL0237 PROTEIN"/>
    <property type="match status" value="1"/>
</dbReference>
<comment type="caution">
    <text evidence="2">The sequence shown here is derived from an EMBL/GenBank/DDBJ whole genome shotgun (WGS) entry which is preliminary data.</text>
</comment>
<dbReference type="EMBL" id="JADBGI010000017">
    <property type="protein sequence ID" value="MBE3000786.1"/>
    <property type="molecule type" value="Genomic_DNA"/>
</dbReference>
<organism evidence="2 3">
    <name type="scientific">Nocardiopsis coralli</name>
    <dbReference type="NCBI Taxonomy" id="2772213"/>
    <lineage>
        <taxon>Bacteria</taxon>
        <taxon>Bacillati</taxon>
        <taxon>Actinomycetota</taxon>
        <taxon>Actinomycetes</taxon>
        <taxon>Streptosporangiales</taxon>
        <taxon>Nocardiopsidaceae</taxon>
        <taxon>Nocardiopsis</taxon>
    </lineage>
</organism>